<sequence>MTESFNVVQLLALLQPIQENLLMSKNGIISSQEHQSESHMLTHNQNSLVPYNNQSNPSHYRPILPHFPLQQLGSNQF</sequence>
<dbReference type="EMBL" id="JEMT01029830">
    <property type="protein sequence ID" value="EXX50686.1"/>
    <property type="molecule type" value="Genomic_DNA"/>
</dbReference>
<evidence type="ECO:0000313" key="1">
    <source>
        <dbReference type="EMBL" id="EXX50686.1"/>
    </source>
</evidence>
<accession>A0A015JUB7</accession>
<protein>
    <submittedName>
        <fullName evidence="1">Uncharacterized protein</fullName>
    </submittedName>
</protein>
<comment type="caution">
    <text evidence="1">The sequence shown here is derived from an EMBL/GenBank/DDBJ whole genome shotgun (WGS) entry which is preliminary data.</text>
</comment>
<keyword evidence="2" id="KW-1185">Reference proteome</keyword>
<dbReference type="Proteomes" id="UP000022910">
    <property type="component" value="Unassembled WGS sequence"/>
</dbReference>
<evidence type="ECO:0000313" key="2">
    <source>
        <dbReference type="Proteomes" id="UP000022910"/>
    </source>
</evidence>
<name>A0A015JUB7_RHIIW</name>
<organism evidence="1 2">
    <name type="scientific">Rhizophagus irregularis (strain DAOM 197198w)</name>
    <name type="common">Glomus intraradices</name>
    <dbReference type="NCBI Taxonomy" id="1432141"/>
    <lineage>
        <taxon>Eukaryota</taxon>
        <taxon>Fungi</taxon>
        <taxon>Fungi incertae sedis</taxon>
        <taxon>Mucoromycota</taxon>
        <taxon>Glomeromycotina</taxon>
        <taxon>Glomeromycetes</taxon>
        <taxon>Glomerales</taxon>
        <taxon>Glomeraceae</taxon>
        <taxon>Rhizophagus</taxon>
    </lineage>
</organism>
<reference evidence="1 2" key="1">
    <citation type="submission" date="2014-02" db="EMBL/GenBank/DDBJ databases">
        <title>Single nucleus genome sequencing reveals high similarity among nuclei of an endomycorrhizal fungus.</title>
        <authorList>
            <person name="Lin K."/>
            <person name="Geurts R."/>
            <person name="Zhang Z."/>
            <person name="Limpens E."/>
            <person name="Saunders D.G."/>
            <person name="Mu D."/>
            <person name="Pang E."/>
            <person name="Cao H."/>
            <person name="Cha H."/>
            <person name="Lin T."/>
            <person name="Zhou Q."/>
            <person name="Shang Y."/>
            <person name="Li Y."/>
            <person name="Ivanov S."/>
            <person name="Sharma T."/>
            <person name="Velzen R.V."/>
            <person name="Ruijter N.D."/>
            <person name="Aanen D.K."/>
            <person name="Win J."/>
            <person name="Kamoun S."/>
            <person name="Bisseling T."/>
            <person name="Huang S."/>
        </authorList>
    </citation>
    <scope>NUCLEOTIDE SEQUENCE [LARGE SCALE GENOMIC DNA]</scope>
    <source>
        <strain evidence="2">DAOM197198w</strain>
    </source>
</reference>
<proteinExistence type="predicted"/>
<gene>
    <name evidence="1" type="ORF">RirG_268410</name>
</gene>
<dbReference type="AlphaFoldDB" id="A0A015JUB7"/>
<dbReference type="HOGENOM" id="CLU_2639423_0_0_1"/>